<protein>
    <submittedName>
        <fullName evidence="3">Protein TonB</fullName>
    </submittedName>
</protein>
<organism evidence="3 4">
    <name type="scientific">Undibacterium pigrum</name>
    <dbReference type="NCBI Taxonomy" id="401470"/>
    <lineage>
        <taxon>Bacteria</taxon>
        <taxon>Pseudomonadati</taxon>
        <taxon>Pseudomonadota</taxon>
        <taxon>Betaproteobacteria</taxon>
        <taxon>Burkholderiales</taxon>
        <taxon>Oxalobacteraceae</taxon>
        <taxon>Undibacterium</taxon>
    </lineage>
</organism>
<keyword evidence="2" id="KW-1133">Transmembrane helix</keyword>
<reference evidence="3 4" key="1">
    <citation type="submission" date="2018-05" db="EMBL/GenBank/DDBJ databases">
        <title>Genomic Encyclopedia of Type Strains, Phase IV (KMG-IV): sequencing the most valuable type-strain genomes for metagenomic binning, comparative biology and taxonomic classification.</title>
        <authorList>
            <person name="Goeker M."/>
        </authorList>
    </citation>
    <scope>NUCLEOTIDE SEQUENCE [LARGE SCALE GENOMIC DNA]</scope>
    <source>
        <strain evidence="3 4">DSM 19792</strain>
    </source>
</reference>
<gene>
    <name evidence="3" type="ORF">DFR42_103425</name>
</gene>
<accession>A0A318JBQ2</accession>
<dbReference type="Proteomes" id="UP000247792">
    <property type="component" value="Unassembled WGS sequence"/>
</dbReference>
<evidence type="ECO:0000313" key="3">
    <source>
        <dbReference type="EMBL" id="PXX44156.1"/>
    </source>
</evidence>
<keyword evidence="2" id="KW-0812">Transmembrane</keyword>
<dbReference type="RefSeq" id="WP_342766845.1">
    <property type="nucleotide sequence ID" value="NZ_QJKB01000003.1"/>
</dbReference>
<evidence type="ECO:0000256" key="1">
    <source>
        <dbReference type="SAM" id="MobiDB-lite"/>
    </source>
</evidence>
<proteinExistence type="predicted"/>
<feature type="region of interest" description="Disordered" evidence="1">
    <location>
        <begin position="1"/>
        <end position="39"/>
    </location>
</feature>
<dbReference type="AlphaFoldDB" id="A0A318JBQ2"/>
<keyword evidence="2" id="KW-0472">Membrane</keyword>
<dbReference type="Gene3D" id="3.30.1150.10">
    <property type="match status" value="1"/>
</dbReference>
<name>A0A318JBQ2_9BURK</name>
<keyword evidence="4" id="KW-1185">Reference proteome</keyword>
<sequence length="367" mass="40569">MKSQNKKIKPEKQVKQEKLPGEQGQPAKAGDAASPASTTSVTTAIPAAVTAMSSSAKNSTGKLTSIEVRTERANYEKLIFTVAITASLVLHALALLVHFVMPKTVENKPRDADLEIILVNSKHAKRPVNAEALAQADLDGGGAHDSGRSKSPLPDMKRSEDGDALQTNTRKIAELEEQQKQLIDQAKLKDDFRQQKQEKKNTDEKPRPSTGEDSVDTTKALARMAAEISQTIEDQNKRPRKTYITPSTKRLDHAIYYKAVQKRIEDTGTLNFPQKDGKKLYGEMFISIPIFQDGTIYEKEGGPRIEVSSGDKALDAAALRIVRRSGPFGHYPKASLGPNSNEVFIMFARFKFTREQQLETELRKGPN</sequence>
<evidence type="ECO:0000313" key="4">
    <source>
        <dbReference type="Proteomes" id="UP000247792"/>
    </source>
</evidence>
<feature type="compositionally biased region" description="Basic and acidic residues" evidence="1">
    <location>
        <begin position="8"/>
        <end position="20"/>
    </location>
</feature>
<dbReference type="SUPFAM" id="SSF74653">
    <property type="entry name" value="TolA/TonB C-terminal domain"/>
    <property type="match status" value="1"/>
</dbReference>
<evidence type="ECO:0000256" key="2">
    <source>
        <dbReference type="SAM" id="Phobius"/>
    </source>
</evidence>
<comment type="caution">
    <text evidence="3">The sequence shown here is derived from an EMBL/GenBank/DDBJ whole genome shotgun (WGS) entry which is preliminary data.</text>
</comment>
<feature type="compositionally biased region" description="Basic and acidic residues" evidence="1">
    <location>
        <begin position="186"/>
        <end position="207"/>
    </location>
</feature>
<feature type="region of interest" description="Disordered" evidence="1">
    <location>
        <begin position="136"/>
        <end position="165"/>
    </location>
</feature>
<dbReference type="Pfam" id="PF13103">
    <property type="entry name" value="TonB_2"/>
    <property type="match status" value="1"/>
</dbReference>
<feature type="transmembrane region" description="Helical" evidence="2">
    <location>
        <begin position="78"/>
        <end position="101"/>
    </location>
</feature>
<dbReference type="EMBL" id="QJKB01000003">
    <property type="protein sequence ID" value="PXX44156.1"/>
    <property type="molecule type" value="Genomic_DNA"/>
</dbReference>
<feature type="region of interest" description="Disordered" evidence="1">
    <location>
        <begin position="186"/>
        <end position="217"/>
    </location>
</feature>